<comment type="subcellular location">
    <subcellularLocation>
        <location evidence="1">Nucleus</location>
    </subcellularLocation>
</comment>
<dbReference type="InterPro" id="IPR050358">
    <property type="entry name" value="RSE1/DDB1/CFT1"/>
</dbReference>
<evidence type="ECO:0000313" key="9">
    <source>
        <dbReference type="Proteomes" id="UP001378592"/>
    </source>
</evidence>
<comment type="similarity">
    <text evidence="3">Belongs to the CPSF1 family.</text>
</comment>
<dbReference type="InterPro" id="IPR058543">
    <property type="entry name" value="Beta-prop_RSE1/DDB1/CPSF1_2nd"/>
</dbReference>
<keyword evidence="9" id="KW-1185">Reference proteome</keyword>
<dbReference type="InterPro" id="IPR018846">
    <property type="entry name" value="Beta-prop_RSE1/DDB1/CPSF1_1st"/>
</dbReference>
<dbReference type="InterPro" id="IPR015943">
    <property type="entry name" value="WD40/YVTN_repeat-like_dom_sf"/>
</dbReference>
<evidence type="ECO:0000259" key="6">
    <source>
        <dbReference type="Pfam" id="PF10433"/>
    </source>
</evidence>
<dbReference type="Pfam" id="PF10433">
    <property type="entry name" value="Beta-prop_RSE1_1st"/>
    <property type="match status" value="1"/>
</dbReference>
<dbReference type="InterPro" id="IPR004871">
    <property type="entry name" value="RSE1/DDB1/CPSF1_C"/>
</dbReference>
<comment type="caution">
    <text evidence="8">The sequence shown here is derived from an EMBL/GenBank/DDBJ whole genome shotgun (WGS) entry which is preliminary data.</text>
</comment>
<dbReference type="FunFam" id="2.130.10.10:FF:000766">
    <property type="entry name" value="Cleavage and polyadenylation specificity factor cpsf"/>
    <property type="match status" value="1"/>
</dbReference>
<proteinExistence type="inferred from homology"/>
<keyword evidence="2" id="KW-0539">Nucleus</keyword>
<evidence type="ECO:0000259" key="7">
    <source>
        <dbReference type="Pfam" id="PF23726"/>
    </source>
</evidence>
<dbReference type="FunFam" id="1.10.150.910:FF:000005">
    <property type="entry name" value="Cleavage and polyadenylation specific factor 1"/>
    <property type="match status" value="1"/>
</dbReference>
<reference evidence="8 9" key="1">
    <citation type="submission" date="2024-03" db="EMBL/GenBank/DDBJ databases">
        <title>The genome assembly and annotation of the cricket Gryllus longicercus Weissman &amp; Gray.</title>
        <authorList>
            <person name="Szrajer S."/>
            <person name="Gray D."/>
            <person name="Ylla G."/>
        </authorList>
    </citation>
    <scope>NUCLEOTIDE SEQUENCE [LARGE SCALE GENOMIC DNA]</scope>
    <source>
        <strain evidence="8">DAG 2021-001</strain>
        <tissue evidence="8">Whole body minus gut</tissue>
    </source>
</reference>
<evidence type="ECO:0000256" key="3">
    <source>
        <dbReference type="ARBA" id="ARBA00038446"/>
    </source>
</evidence>
<organism evidence="8 9">
    <name type="scientific">Gryllus longicercus</name>
    <dbReference type="NCBI Taxonomy" id="2509291"/>
    <lineage>
        <taxon>Eukaryota</taxon>
        <taxon>Metazoa</taxon>
        <taxon>Ecdysozoa</taxon>
        <taxon>Arthropoda</taxon>
        <taxon>Hexapoda</taxon>
        <taxon>Insecta</taxon>
        <taxon>Pterygota</taxon>
        <taxon>Neoptera</taxon>
        <taxon>Polyneoptera</taxon>
        <taxon>Orthoptera</taxon>
        <taxon>Ensifera</taxon>
        <taxon>Gryllidea</taxon>
        <taxon>Grylloidea</taxon>
        <taxon>Gryllidae</taxon>
        <taxon>Gryllinae</taxon>
        <taxon>Gryllus</taxon>
    </lineage>
</organism>
<dbReference type="Pfam" id="PF23726">
    <property type="entry name" value="Beta-prop_RSE1_2nd"/>
    <property type="match status" value="1"/>
</dbReference>
<protein>
    <recommendedName>
        <fullName evidence="4">Cleavage and polyadenylation specificity factor subunit 1</fullName>
    </recommendedName>
</protein>
<dbReference type="PANTHER" id="PTHR10644">
    <property type="entry name" value="DNA REPAIR/RNA PROCESSING CPSF FAMILY"/>
    <property type="match status" value="1"/>
</dbReference>
<evidence type="ECO:0000313" key="8">
    <source>
        <dbReference type="EMBL" id="KAK7874284.1"/>
    </source>
</evidence>
<sequence>MFSICKQSHPATAVEHALTCHFFNHSEKSLVVAGANIIRVFRLIPDVDPTKKEKFSESRPPKMKLECLATYTLFGNVMSMQAVSLAGSVRDSLLLSFRDAKLSVVEYDPEAHDLRTLSLHYFEEEDMRGGWTHHYHIPVVRVDPEGRCAVMLVYGRKLVVLPFRREIAIDDPDLALGDVKPGNINANSRAPVLASYMIVLKELDEKMDNVIDVQFLHGYYEPTLLILYEPVRTFPGRIAVRQDTCSMVAISLNIQQKVHPIIWSVSNLPFDCQQAIPVRKPLGGTLIVSINALIYLNQSVPPFGVSVNSVADVSTNFPLKVQDGVKLTLEGAQASFISYDRLVISLKGGELYVLTLYADSMRSVRSFHFEKAAASVLTTCTCICEENYLFLGSRLGNSLLLRFTEKEQSTVLTLEEKSYAPKVVENPTKKKRLDTLGDWMASDVADIRDLDELEVYGSETQTSVQIASYVFEVCDSLLNIGPCGNISMGEPAFLSEEFSNMQDPDIELFTTSGYGKNGALCVLQRSLRPQVVTTFELPGCVDMWTVIGNKEVNDDPEKSEDQMHAFMILSQEESTMILQTGLEINEVDNSGFSTQGPTVYAGNLGYNKFIIQVSQMGVRLLQGLEQIQHIPLDLGSPIVHASAADPHVVILSEDGQVILLTLRETRGQGRLSVMKPLLSLKPPIMTLCAFRDVSGLFSTSLPEEEEDQGVKKEVKTEEAVKKEVDDEDEMLYGETSDNAIFEPQIPIETPATVITGDEGKESPWWQKYVQEVKPTYWVFISRDNGNLELYTLPDFRISYLVRNFGQGLRVLSDSLGAAPMPVLSAGFSESVVGTETHVRELLMVALGHHGHRPLLVARLDDELLIYEAYRYPRGMLKMRFRRLPHNLLIRERKSRSRKKASDEGTIESRVCQLRYFSNIAGYNGVFVCGPYPHWLFLTSRGELRTHPMTIDGAVTCFAPFHNINCPQGFLYFNKKAELRICVLPTHLSYDAPWPVRKVPLRCTPHFATYHLESKTYCVVTSLAEPTNKYYKFNGEDKELTVEERNDRFPLPVQEKFSILLFSPVSWEVIPNTKMELEEWEHVTCLKNVSLAYEGTRSGLKGYIAVGTNYNYGEDITSRGRILIFDIIEVVPEPGQPLTKNRFKMVYSKEQKGPVTAITHVVGFLVSAVGQKIYIWQLKDNDLVGVAFIDTNIYIHQLLSIKSLILVADVYKSISLLRFQEEYRTLSLVSRDFRPTEVYTCEFLLDNTQMGFLIADGEKNLVLYMYQPESRESFGGQRLLRKADFHLGQHVNTFFRIRCKISDLTSDKKQLMGAERRHITMFATLDGGLGFVLPVPEKTYRRLLMLQNVLVTHVCHTAGLNPKGLRTYKSSNKLLSNPARGIIDGELVWMFLGLPTPEKHEVAKKIGTKVDDIIEDLADIERLTAHF</sequence>
<dbReference type="EMBL" id="JAZDUA010000003">
    <property type="protein sequence ID" value="KAK7874284.1"/>
    <property type="molecule type" value="Genomic_DNA"/>
</dbReference>
<dbReference type="Pfam" id="PF03178">
    <property type="entry name" value="CPSF_A"/>
    <property type="match status" value="1"/>
</dbReference>
<feature type="domain" description="RSE1/DDB1/CPSF1 first beta-propeller" evidence="6">
    <location>
        <begin position="13"/>
        <end position="409"/>
    </location>
</feature>
<evidence type="ECO:0000256" key="2">
    <source>
        <dbReference type="ARBA" id="ARBA00023242"/>
    </source>
</evidence>
<dbReference type="GO" id="GO:0031123">
    <property type="term" value="P:RNA 3'-end processing"/>
    <property type="evidence" value="ECO:0007669"/>
    <property type="project" value="UniProtKB-ARBA"/>
</dbReference>
<feature type="domain" description="RSE1/DDB1/CPSF1 C-terminal" evidence="5">
    <location>
        <begin position="1055"/>
        <end position="1391"/>
    </location>
</feature>
<name>A0AAN9WU41_9ORTH</name>
<dbReference type="Proteomes" id="UP001378592">
    <property type="component" value="Unassembled WGS sequence"/>
</dbReference>
<dbReference type="GO" id="GO:0005634">
    <property type="term" value="C:nucleus"/>
    <property type="evidence" value="ECO:0007669"/>
    <property type="project" value="UniProtKB-SubCell"/>
</dbReference>
<evidence type="ECO:0000259" key="5">
    <source>
        <dbReference type="Pfam" id="PF03178"/>
    </source>
</evidence>
<gene>
    <name evidence="8" type="ORF">R5R35_007770</name>
</gene>
<dbReference type="Gene3D" id="2.130.10.10">
    <property type="entry name" value="YVTN repeat-like/Quinoprotein amine dehydrogenase"/>
    <property type="match status" value="2"/>
</dbReference>
<feature type="domain" description="RSE1/DDB1/CPSF1 second beta-propeller" evidence="7">
    <location>
        <begin position="529"/>
        <end position="983"/>
    </location>
</feature>
<evidence type="ECO:0000256" key="1">
    <source>
        <dbReference type="ARBA" id="ARBA00004123"/>
    </source>
</evidence>
<dbReference type="GO" id="GO:0003676">
    <property type="term" value="F:nucleic acid binding"/>
    <property type="evidence" value="ECO:0007669"/>
    <property type="project" value="InterPro"/>
</dbReference>
<dbReference type="Gene3D" id="1.10.150.910">
    <property type="match status" value="1"/>
</dbReference>
<accession>A0AAN9WU41</accession>
<dbReference type="FunFam" id="2.130.10.10:FF:000100">
    <property type="entry name" value="Cleavage and polyadenylation specificity factor subunit 1"/>
    <property type="match status" value="1"/>
</dbReference>
<evidence type="ECO:0000256" key="4">
    <source>
        <dbReference type="ARBA" id="ARBA00068483"/>
    </source>
</evidence>